<dbReference type="Gene3D" id="1.25.40.10">
    <property type="entry name" value="Tetratricopeptide repeat domain"/>
    <property type="match status" value="1"/>
</dbReference>
<proteinExistence type="predicted"/>
<evidence type="ECO:0000313" key="3">
    <source>
        <dbReference type="EMBL" id="GLL02744.1"/>
    </source>
</evidence>
<dbReference type="Proteomes" id="UP001143480">
    <property type="component" value="Unassembled WGS sequence"/>
</dbReference>
<protein>
    <submittedName>
        <fullName evidence="3">CHAT domain-containing protein</fullName>
    </submittedName>
</protein>
<dbReference type="SMART" id="SM00028">
    <property type="entry name" value="TPR"/>
    <property type="match status" value="4"/>
</dbReference>
<feature type="coiled-coil region" evidence="1">
    <location>
        <begin position="175"/>
        <end position="202"/>
    </location>
</feature>
<dbReference type="PANTHER" id="PTHR10098">
    <property type="entry name" value="RAPSYN-RELATED"/>
    <property type="match status" value="1"/>
</dbReference>
<name>A0A9W6NMS0_9ACTN</name>
<evidence type="ECO:0000313" key="4">
    <source>
        <dbReference type="Proteomes" id="UP001143480"/>
    </source>
</evidence>
<evidence type="ECO:0000259" key="2">
    <source>
        <dbReference type="Pfam" id="PF12770"/>
    </source>
</evidence>
<dbReference type="PANTHER" id="PTHR10098:SF108">
    <property type="entry name" value="TETRATRICOPEPTIDE REPEAT PROTEIN 28"/>
    <property type="match status" value="1"/>
</dbReference>
<dbReference type="InterPro" id="IPR019734">
    <property type="entry name" value="TPR_rpt"/>
</dbReference>
<dbReference type="RefSeq" id="WP_261960628.1">
    <property type="nucleotide sequence ID" value="NZ_BAAAXA010000001.1"/>
</dbReference>
<dbReference type="InterPro" id="IPR011990">
    <property type="entry name" value="TPR-like_helical_dom_sf"/>
</dbReference>
<organism evidence="3 4">
    <name type="scientific">Dactylosporangium matsuzakiense</name>
    <dbReference type="NCBI Taxonomy" id="53360"/>
    <lineage>
        <taxon>Bacteria</taxon>
        <taxon>Bacillati</taxon>
        <taxon>Actinomycetota</taxon>
        <taxon>Actinomycetes</taxon>
        <taxon>Micromonosporales</taxon>
        <taxon>Micromonosporaceae</taxon>
        <taxon>Dactylosporangium</taxon>
    </lineage>
</organism>
<dbReference type="InterPro" id="IPR024983">
    <property type="entry name" value="CHAT_dom"/>
</dbReference>
<keyword evidence="1" id="KW-0175">Coiled coil</keyword>
<dbReference type="SUPFAM" id="SSF48452">
    <property type="entry name" value="TPR-like"/>
    <property type="match status" value="2"/>
</dbReference>
<feature type="domain" description="CHAT" evidence="2">
    <location>
        <begin position="625"/>
        <end position="858"/>
    </location>
</feature>
<accession>A0A9W6NMS0</accession>
<reference evidence="3" key="2">
    <citation type="submission" date="2023-01" db="EMBL/GenBank/DDBJ databases">
        <authorList>
            <person name="Sun Q."/>
            <person name="Evtushenko L."/>
        </authorList>
    </citation>
    <scope>NUCLEOTIDE SEQUENCE</scope>
    <source>
        <strain evidence="3">VKM Ac-1321</strain>
    </source>
</reference>
<evidence type="ECO:0000256" key="1">
    <source>
        <dbReference type="SAM" id="Coils"/>
    </source>
</evidence>
<reference evidence="3" key="1">
    <citation type="journal article" date="2014" name="Int. J. Syst. Evol. Microbiol.">
        <title>Complete genome sequence of Corynebacterium casei LMG S-19264T (=DSM 44701T), isolated from a smear-ripened cheese.</title>
        <authorList>
            <consortium name="US DOE Joint Genome Institute (JGI-PGF)"/>
            <person name="Walter F."/>
            <person name="Albersmeier A."/>
            <person name="Kalinowski J."/>
            <person name="Ruckert C."/>
        </authorList>
    </citation>
    <scope>NUCLEOTIDE SEQUENCE</scope>
    <source>
        <strain evidence="3">VKM Ac-1321</strain>
    </source>
</reference>
<dbReference type="Pfam" id="PF12770">
    <property type="entry name" value="CHAT"/>
    <property type="match status" value="1"/>
</dbReference>
<gene>
    <name evidence="3" type="ORF">GCM10017581_044860</name>
</gene>
<comment type="caution">
    <text evidence="3">The sequence shown here is derived from an EMBL/GenBank/DDBJ whole genome shotgun (WGS) entry which is preliminary data.</text>
</comment>
<keyword evidence="4" id="KW-1185">Reference proteome</keyword>
<sequence length="871" mass="92511">MTAAPALPAADEELAQRLLPIVMADPGKAKHLAESALRDAERDADPGRKAVALRALGLVAQAQHDAAAAATQLKASITVARRHGLRVHEAEARMSHALILDDLGRPSAALKEIDRAVAELHGHRRARAIMQRALILRRLGFDRQAMELYRWALRAFRESGDQVWEARTLTNRGVLHGYRGNLKQAENDLRAAQALYNRLGMATAAAQVEHNLGFVAAQAGDVPTALARYDRAHDRLWSTGAAAVGLLDRADLLLSVRLLPEADAAIRAAIDAATDGHLDSVLGQAHLMLARHGLAAGTPAESKAAAATARRVFQRQGRSVWSARAKVAEIAAVIALGKANRGTLRELRSVAAHLLEAGWLQPGWDALLDAAQLAVDLNELYTARELLTEAGGAAKLGPAPLRVRWWHIRARVELASGAVAESVRAATSGLRQADAYRASLGATELRVRGSAETVALAGLRLRLALQHGGPATALTWAQRCRSAALSLPPTHPSTDPVVARHLMELRRINGELAAAPAGPQRTSRLLRRQRVLEAEVRRRSWHAPGSSPSAVELSIPKLAAALGERVLVELLDIDGRLHALVVRGRRVTHRIVGEIDAVRAELESLRFALHNQVLGHTTDGERLERRAEALDRLLLGPIADLIGDGPLILVPTGALHALPWSMLPRLRGRSLTVAPSATIWLRCVISSTVDGRLVLVGAHSAEQAADEVREIAADRPGATVLADERAGVQPALAALDGAAIGHIAAHGEFRVDNPLFSFLMLADGPLTVYDLTALRRPPALLVLSGCDTGLAAVHPGDELMGLVAALLNMGTATVIASTGPVDDGATRHLMRAFYGHLATGLGPAAALAAAQSAADPRDRASADSFVCFGAG</sequence>
<dbReference type="AlphaFoldDB" id="A0A9W6NMS0"/>
<dbReference type="EMBL" id="BSFP01000025">
    <property type="protein sequence ID" value="GLL02744.1"/>
    <property type="molecule type" value="Genomic_DNA"/>
</dbReference>